<dbReference type="Gene3D" id="3.40.50.300">
    <property type="entry name" value="P-loop containing nucleotide triphosphate hydrolases"/>
    <property type="match status" value="1"/>
</dbReference>
<comment type="caution">
    <text evidence="2">The sequence shown here is derived from an EMBL/GenBank/DDBJ whole genome shotgun (WGS) entry which is preliminary data.</text>
</comment>
<dbReference type="RefSeq" id="WP_166136800.1">
    <property type="nucleotide sequence ID" value="NZ_JAAOBY010000005.1"/>
</dbReference>
<evidence type="ECO:0000313" key="2">
    <source>
        <dbReference type="EMBL" id="MBC5863473.1"/>
    </source>
</evidence>
<evidence type="ECO:0000313" key="3">
    <source>
        <dbReference type="Proteomes" id="UP000621670"/>
    </source>
</evidence>
<dbReference type="PANTHER" id="PTHR32182:SF22">
    <property type="entry name" value="ATP-DEPENDENT ENDONUCLEASE, OLD FAMILY-RELATED"/>
    <property type="match status" value="1"/>
</dbReference>
<accession>A0ABR7JG55</accession>
<keyword evidence="3" id="KW-1185">Reference proteome</keyword>
<feature type="domain" description="Endonuclease GajA/Old nuclease/RecF-like AAA" evidence="1">
    <location>
        <begin position="1"/>
        <end position="368"/>
    </location>
</feature>
<gene>
    <name evidence="2" type="ORF">H8R26_08565</name>
</gene>
<dbReference type="InterPro" id="IPR027417">
    <property type="entry name" value="P-loop_NTPase"/>
</dbReference>
<dbReference type="PANTHER" id="PTHR32182">
    <property type="entry name" value="DNA REPLICATION AND REPAIR PROTEIN RECF"/>
    <property type="match status" value="1"/>
</dbReference>
<organism evidence="2 3">
    <name type="scientific">Flavobacterium turcicum</name>
    <dbReference type="NCBI Taxonomy" id="2764718"/>
    <lineage>
        <taxon>Bacteria</taxon>
        <taxon>Pseudomonadati</taxon>
        <taxon>Bacteroidota</taxon>
        <taxon>Flavobacteriia</taxon>
        <taxon>Flavobacteriales</taxon>
        <taxon>Flavobacteriaceae</taxon>
        <taxon>Flavobacterium</taxon>
    </lineage>
</organism>
<dbReference type="CDD" id="cd00267">
    <property type="entry name" value="ABC_ATPase"/>
    <property type="match status" value="1"/>
</dbReference>
<dbReference type="Pfam" id="PF13175">
    <property type="entry name" value="AAA_15"/>
    <property type="match status" value="1"/>
</dbReference>
<proteinExistence type="predicted"/>
<protein>
    <submittedName>
        <fullName evidence="2">AAA family ATPase</fullName>
    </submittedName>
</protein>
<dbReference type="SUPFAM" id="SSF52540">
    <property type="entry name" value="P-loop containing nucleoside triphosphate hydrolases"/>
    <property type="match status" value="1"/>
</dbReference>
<dbReference type="InterPro" id="IPR041685">
    <property type="entry name" value="AAA_GajA/Old/RecF-like"/>
</dbReference>
<sequence>MITSLFLRHFKIYKGISFIPISEGNGFSSLIGENGVGKSSILEALDCAINKKNNQEWPINNEAKNEGGLGGANIPFIAPVFIIKKDVLKKSKKEDLENFEKAVKLSNFLWNTKIKTKSKSLDEFYNHREELKAVYDNQEYLLILIGKKFNESGIYFGSYHNYLDFINENPLIQHEEDELQKYFKGFYDYIISHYSYIYIPVETDVYTYTKLETQDMQKLMDRNIQSEIEKAIKPATLKQINKDLDTFVKDIEGVLEIYEYKGHFKNSLTMPDLVSKIIEAYFSIKVLNKKSENDTKRIPVSELSSGEKRKALIDVAYSFLLKNSDRDSNIILAIDEPEASLHISSCYGQFEKLIGISKQNHQIIISTHWYGYLPVVTKGSATSIRKNSKNEITVDYFNLYNYRETITQSRKKIKGQLPIDYNIKSYNDLVQSIVFSLLQENNYNWIICEGLSEKIYFEEIFKAEIKNNNLRILPMGSYKEVRKIYMYLLSPIKDPDYSIKGKVFCLIDTDNEKVDVPYETNKNLFFERLINKEEGTVLIDINNNLTNPPTEIEDCLNAILYYQALMEFSEEDQKIKKIFLENKLLENAKNSSEFLDLKTSEKKSIKDFFDGNEGYNKIRFAKKYIEISKQPFFNEIEDMTWIKNIKKRIK</sequence>
<evidence type="ECO:0000259" key="1">
    <source>
        <dbReference type="Pfam" id="PF13175"/>
    </source>
</evidence>
<reference evidence="2 3" key="1">
    <citation type="submission" date="2020-08" db="EMBL/GenBank/DDBJ databases">
        <title>Description of novel Flavobacterium F-400 isolate.</title>
        <authorList>
            <person name="Saticioglu I."/>
            <person name="Duman M."/>
            <person name="Altun S."/>
        </authorList>
    </citation>
    <scope>NUCLEOTIDE SEQUENCE [LARGE SCALE GENOMIC DNA]</scope>
    <source>
        <strain evidence="2 3">F-400</strain>
    </source>
</reference>
<dbReference type="Proteomes" id="UP000621670">
    <property type="component" value="Unassembled WGS sequence"/>
</dbReference>
<dbReference type="EMBL" id="JACRUM010000004">
    <property type="protein sequence ID" value="MBC5863473.1"/>
    <property type="molecule type" value="Genomic_DNA"/>
</dbReference>
<name>A0ABR7JG55_9FLAO</name>